<proteinExistence type="predicted"/>
<evidence type="ECO:0000313" key="1">
    <source>
        <dbReference type="EMBL" id="MDQ0287832.1"/>
    </source>
</evidence>
<accession>A0ABU0B539</accession>
<dbReference type="InterPro" id="IPR014998">
    <property type="entry name" value="DUF1848"/>
</dbReference>
<dbReference type="Proteomes" id="UP001225644">
    <property type="component" value="Unassembled WGS sequence"/>
</dbReference>
<gene>
    <name evidence="1" type="ORF">J2Z49_002965</name>
</gene>
<protein>
    <recommendedName>
        <fullName evidence="3">DUF1848 family protein</fullName>
    </recommendedName>
</protein>
<name>A0ABU0B539_9FIRM</name>
<keyword evidence="2" id="KW-1185">Reference proteome</keyword>
<reference evidence="1 2" key="1">
    <citation type="submission" date="2023-07" db="EMBL/GenBank/DDBJ databases">
        <title>Genomic Encyclopedia of Type Strains, Phase IV (KMG-IV): sequencing the most valuable type-strain genomes for metagenomic binning, comparative biology and taxonomic classification.</title>
        <authorList>
            <person name="Goeker M."/>
        </authorList>
    </citation>
    <scope>NUCLEOTIDE SEQUENCE [LARGE SCALE GENOMIC DNA]</scope>
    <source>
        <strain evidence="1 2">DSM 12396</strain>
    </source>
</reference>
<sequence length="108" mass="12774">MLPDGRKNVLFNKPRIVSVSRRTDIPAFYGEWFMQRVRQRWAVSCNPFSRRAVRASLRSGNERLSGQLIRGYLNWGSMVNNGFERPNGIKIRMESKYYVNRTVYIEKK</sequence>
<dbReference type="EMBL" id="JAUSUX010000047">
    <property type="protein sequence ID" value="MDQ0287832.1"/>
    <property type="molecule type" value="Genomic_DNA"/>
</dbReference>
<evidence type="ECO:0000313" key="2">
    <source>
        <dbReference type="Proteomes" id="UP001225644"/>
    </source>
</evidence>
<evidence type="ECO:0008006" key="3">
    <source>
        <dbReference type="Google" id="ProtNLM"/>
    </source>
</evidence>
<comment type="caution">
    <text evidence="1">The sequence shown here is derived from an EMBL/GenBank/DDBJ whole genome shotgun (WGS) entry which is preliminary data.</text>
</comment>
<organism evidence="1 2">
    <name type="scientific">Desulfofundulus luciae</name>
    <dbReference type="NCBI Taxonomy" id="74702"/>
    <lineage>
        <taxon>Bacteria</taxon>
        <taxon>Bacillati</taxon>
        <taxon>Bacillota</taxon>
        <taxon>Clostridia</taxon>
        <taxon>Eubacteriales</taxon>
        <taxon>Peptococcaceae</taxon>
        <taxon>Desulfofundulus</taxon>
    </lineage>
</organism>
<dbReference type="Pfam" id="PF08902">
    <property type="entry name" value="DUF1848"/>
    <property type="match status" value="1"/>
</dbReference>